<name>A0A926N935_9BACL</name>
<dbReference type="PANTHER" id="PTHR30309">
    <property type="entry name" value="INNER MEMBRANE PROTEIN YGIH"/>
    <property type="match status" value="1"/>
</dbReference>
<dbReference type="PANTHER" id="PTHR30309:SF0">
    <property type="entry name" value="GLYCEROL-3-PHOSPHATE ACYLTRANSFERASE-RELATED"/>
    <property type="match status" value="1"/>
</dbReference>
<evidence type="ECO:0000256" key="6">
    <source>
        <dbReference type="ARBA" id="ARBA00023098"/>
    </source>
</evidence>
<dbReference type="GO" id="GO:0008654">
    <property type="term" value="P:phospholipid biosynthetic process"/>
    <property type="evidence" value="ECO:0007669"/>
    <property type="project" value="UniProtKB-UniRule"/>
</dbReference>
<keyword evidence="11" id="KW-0012">Acyltransferase</keyword>
<dbReference type="SMART" id="SM01207">
    <property type="entry name" value="G3P_acyltransf"/>
    <property type="match status" value="1"/>
</dbReference>
<accession>A0A926N935</accession>
<keyword evidence="5 10" id="KW-1133">Transmembrane helix</keyword>
<feature type="transmembrane region" description="Helical" evidence="10">
    <location>
        <begin position="6"/>
        <end position="25"/>
    </location>
</feature>
<evidence type="ECO:0000313" key="11">
    <source>
        <dbReference type="EMBL" id="MBD1371637.1"/>
    </source>
</evidence>
<evidence type="ECO:0000256" key="2">
    <source>
        <dbReference type="ARBA" id="ARBA00022516"/>
    </source>
</evidence>
<evidence type="ECO:0000256" key="5">
    <source>
        <dbReference type="ARBA" id="ARBA00022989"/>
    </source>
</evidence>
<evidence type="ECO:0000313" key="12">
    <source>
        <dbReference type="Proteomes" id="UP000661691"/>
    </source>
</evidence>
<dbReference type="Pfam" id="PF02660">
    <property type="entry name" value="G3P_acyltransf"/>
    <property type="match status" value="1"/>
</dbReference>
<keyword evidence="2 10" id="KW-0444">Lipid biosynthesis</keyword>
<organism evidence="11 12">
    <name type="scientific">Polycladospora coralii</name>
    <dbReference type="NCBI Taxonomy" id="2771432"/>
    <lineage>
        <taxon>Bacteria</taxon>
        <taxon>Bacillati</taxon>
        <taxon>Bacillota</taxon>
        <taxon>Bacilli</taxon>
        <taxon>Bacillales</taxon>
        <taxon>Thermoactinomycetaceae</taxon>
        <taxon>Polycladospora</taxon>
    </lineage>
</organism>
<sequence length="197" mass="21391">MLLNWIIPIILAYLCGSISFSYFMGRYRQGIDIRKHGSGNAGATNTLRVMGKGAALIVFILDVIKGMAGVGIGYLFRTDPTSLTLMLVCGIAAIIGHNWPVFLRFRGGKGIATTVGVAAILFFYAALISGVLGLIAIFISRFVSLGSLVFTVSLPFVMLVMGYEMTLILLMSVIALLAVFQHRQNLKNLINGEERKI</sequence>
<evidence type="ECO:0000256" key="3">
    <source>
        <dbReference type="ARBA" id="ARBA00022679"/>
    </source>
</evidence>
<reference evidence="11" key="1">
    <citation type="submission" date="2020-09" db="EMBL/GenBank/DDBJ databases">
        <title>A novel bacterium of genus Hazenella, isolated from South China Sea.</title>
        <authorList>
            <person name="Huang H."/>
            <person name="Mo K."/>
            <person name="Hu Y."/>
        </authorList>
    </citation>
    <scope>NUCLEOTIDE SEQUENCE</scope>
    <source>
        <strain evidence="11">IB182357</strain>
    </source>
</reference>
<evidence type="ECO:0000256" key="9">
    <source>
        <dbReference type="ARBA" id="ARBA00023264"/>
    </source>
</evidence>
<dbReference type="AlphaFoldDB" id="A0A926N935"/>
<dbReference type="HAMAP" id="MF_01043">
    <property type="entry name" value="PlsY"/>
    <property type="match status" value="1"/>
</dbReference>
<keyword evidence="9 10" id="KW-1208">Phospholipid metabolism</keyword>
<feature type="transmembrane region" description="Helical" evidence="10">
    <location>
        <begin position="82"/>
        <end position="103"/>
    </location>
</feature>
<feature type="transmembrane region" description="Helical" evidence="10">
    <location>
        <begin position="54"/>
        <end position="76"/>
    </location>
</feature>
<dbReference type="Proteomes" id="UP000661691">
    <property type="component" value="Unassembled WGS sequence"/>
</dbReference>
<comment type="pathway">
    <text evidence="10">Lipid metabolism; phospholipid metabolism.</text>
</comment>
<keyword evidence="1 10" id="KW-1003">Cell membrane</keyword>
<keyword evidence="3 10" id="KW-0808">Transferase</keyword>
<dbReference type="InterPro" id="IPR003811">
    <property type="entry name" value="G3P_acylTferase_PlsY"/>
</dbReference>
<keyword evidence="7 10" id="KW-0472">Membrane</keyword>
<feature type="transmembrane region" description="Helical" evidence="10">
    <location>
        <begin position="115"/>
        <end position="139"/>
    </location>
</feature>
<dbReference type="RefSeq" id="WP_191138288.1">
    <property type="nucleotide sequence ID" value="NZ_JACXAG020000001.1"/>
</dbReference>
<comment type="catalytic activity">
    <reaction evidence="10">
        <text>an acyl phosphate + sn-glycerol 3-phosphate = a 1-acyl-sn-glycero-3-phosphate + phosphate</text>
        <dbReference type="Rhea" id="RHEA:34075"/>
        <dbReference type="ChEBI" id="CHEBI:43474"/>
        <dbReference type="ChEBI" id="CHEBI:57597"/>
        <dbReference type="ChEBI" id="CHEBI:57970"/>
        <dbReference type="ChEBI" id="CHEBI:59918"/>
        <dbReference type="EC" id="2.3.1.275"/>
    </reaction>
</comment>
<proteinExistence type="inferred from homology"/>
<dbReference type="NCBIfam" id="TIGR00023">
    <property type="entry name" value="glycerol-3-phosphate 1-O-acyltransferase PlsY"/>
    <property type="match status" value="1"/>
</dbReference>
<comment type="subcellular location">
    <subcellularLocation>
        <location evidence="10">Cell membrane</location>
        <topology evidence="10">Multi-pass membrane protein</topology>
    </subcellularLocation>
</comment>
<evidence type="ECO:0000256" key="1">
    <source>
        <dbReference type="ARBA" id="ARBA00022475"/>
    </source>
</evidence>
<comment type="similarity">
    <text evidence="10">Belongs to the PlsY family.</text>
</comment>
<comment type="function">
    <text evidence="10">Catalyzes the transfer of an acyl group from acyl-phosphate (acyl-PO(4)) to glycerol-3-phosphate (G3P) to form lysophosphatidic acid (LPA). This enzyme utilizes acyl-phosphate as fatty acyl donor, but not acyl-CoA or acyl-ACP.</text>
</comment>
<feature type="transmembrane region" description="Helical" evidence="10">
    <location>
        <begin position="159"/>
        <end position="180"/>
    </location>
</feature>
<evidence type="ECO:0000256" key="8">
    <source>
        <dbReference type="ARBA" id="ARBA00023209"/>
    </source>
</evidence>
<keyword evidence="6 10" id="KW-0443">Lipid metabolism</keyword>
<dbReference type="EC" id="2.3.1.275" evidence="10"/>
<evidence type="ECO:0000256" key="7">
    <source>
        <dbReference type="ARBA" id="ARBA00023136"/>
    </source>
</evidence>
<comment type="subunit">
    <text evidence="10">Probably interacts with PlsX.</text>
</comment>
<gene>
    <name evidence="10 11" type="primary">plsY</name>
    <name evidence="11" type="ORF">IC620_04605</name>
</gene>
<keyword evidence="12" id="KW-1185">Reference proteome</keyword>
<dbReference type="EMBL" id="JACXAH010000005">
    <property type="protein sequence ID" value="MBD1371637.1"/>
    <property type="molecule type" value="Genomic_DNA"/>
</dbReference>
<evidence type="ECO:0000256" key="4">
    <source>
        <dbReference type="ARBA" id="ARBA00022692"/>
    </source>
</evidence>
<dbReference type="GO" id="GO:0043772">
    <property type="term" value="F:acyl-phosphate glycerol-3-phosphate acyltransferase activity"/>
    <property type="evidence" value="ECO:0007669"/>
    <property type="project" value="UniProtKB-UniRule"/>
</dbReference>
<keyword evidence="4 10" id="KW-0812">Transmembrane</keyword>
<dbReference type="GO" id="GO:0005886">
    <property type="term" value="C:plasma membrane"/>
    <property type="evidence" value="ECO:0007669"/>
    <property type="project" value="UniProtKB-SubCell"/>
</dbReference>
<protein>
    <recommendedName>
        <fullName evidence="10">Glycerol-3-phosphate acyltransferase</fullName>
    </recommendedName>
    <alternativeName>
        <fullName evidence="10">Acyl-PO4 G3P acyltransferase</fullName>
    </alternativeName>
    <alternativeName>
        <fullName evidence="10">Acyl-phosphate--glycerol-3-phosphate acyltransferase</fullName>
    </alternativeName>
    <alternativeName>
        <fullName evidence="10">G3P acyltransferase</fullName>
        <shortName evidence="10">GPAT</shortName>
        <ecNumber evidence="10">2.3.1.275</ecNumber>
    </alternativeName>
    <alternativeName>
        <fullName evidence="10">Lysophosphatidic acid synthase</fullName>
        <shortName evidence="10">LPA synthase</shortName>
    </alternativeName>
</protein>
<keyword evidence="8 10" id="KW-0594">Phospholipid biosynthesis</keyword>
<evidence type="ECO:0000256" key="10">
    <source>
        <dbReference type="HAMAP-Rule" id="MF_01043"/>
    </source>
</evidence>
<comment type="caution">
    <text evidence="11">The sequence shown here is derived from an EMBL/GenBank/DDBJ whole genome shotgun (WGS) entry which is preliminary data.</text>
</comment>